<gene>
    <name evidence="1" type="ORF">BB561_005289</name>
</gene>
<name>A0A2T9YB54_9FUNG</name>
<evidence type="ECO:0000313" key="1">
    <source>
        <dbReference type="EMBL" id="PVU89572.1"/>
    </source>
</evidence>
<protein>
    <submittedName>
        <fullName evidence="1">Uncharacterized protein</fullName>
    </submittedName>
</protein>
<keyword evidence="2" id="KW-1185">Reference proteome</keyword>
<reference evidence="1 2" key="1">
    <citation type="journal article" date="2018" name="MBio">
        <title>Comparative Genomics Reveals the Core Gene Toolbox for the Fungus-Insect Symbiosis.</title>
        <authorList>
            <person name="Wang Y."/>
            <person name="Stata M."/>
            <person name="Wang W."/>
            <person name="Stajich J.E."/>
            <person name="White M.M."/>
            <person name="Moncalvo J.M."/>
        </authorList>
    </citation>
    <scope>NUCLEOTIDE SEQUENCE [LARGE SCALE GENOMIC DNA]</scope>
    <source>
        <strain evidence="1 2">SWE-8-4</strain>
    </source>
</reference>
<sequence length="69" mass="8022">MVILSKFIPHVVRIIIKIVANLLRIDEIVGLKYVDNKIRSSVDQHEDQKLEDDKNKLTDQIQQNLGKKN</sequence>
<dbReference type="Proteomes" id="UP000245383">
    <property type="component" value="Unassembled WGS sequence"/>
</dbReference>
<organism evidence="1 2">
    <name type="scientific">Smittium simulii</name>
    <dbReference type="NCBI Taxonomy" id="133385"/>
    <lineage>
        <taxon>Eukaryota</taxon>
        <taxon>Fungi</taxon>
        <taxon>Fungi incertae sedis</taxon>
        <taxon>Zoopagomycota</taxon>
        <taxon>Kickxellomycotina</taxon>
        <taxon>Harpellomycetes</taxon>
        <taxon>Harpellales</taxon>
        <taxon>Legeriomycetaceae</taxon>
        <taxon>Smittium</taxon>
    </lineage>
</organism>
<accession>A0A2T9YB54</accession>
<comment type="caution">
    <text evidence="1">The sequence shown here is derived from an EMBL/GenBank/DDBJ whole genome shotgun (WGS) entry which is preliminary data.</text>
</comment>
<evidence type="ECO:0000313" key="2">
    <source>
        <dbReference type="Proteomes" id="UP000245383"/>
    </source>
</evidence>
<proteinExistence type="predicted"/>
<dbReference type="AlphaFoldDB" id="A0A2T9YB54"/>
<dbReference type="EMBL" id="MBFR01000307">
    <property type="protein sequence ID" value="PVU89572.1"/>
    <property type="molecule type" value="Genomic_DNA"/>
</dbReference>